<evidence type="ECO:0000256" key="1">
    <source>
        <dbReference type="SAM" id="MobiDB-lite"/>
    </source>
</evidence>
<comment type="caution">
    <text evidence="2">The sequence shown here is derived from an EMBL/GenBank/DDBJ whole genome shotgun (WGS) entry which is preliminary data.</text>
</comment>
<organism evidence="2 3">
    <name type="scientific">Streptomyces javensis</name>
    <dbReference type="NCBI Taxonomy" id="114698"/>
    <lineage>
        <taxon>Bacteria</taxon>
        <taxon>Bacillati</taxon>
        <taxon>Actinomycetota</taxon>
        <taxon>Actinomycetes</taxon>
        <taxon>Kitasatosporales</taxon>
        <taxon>Streptomycetaceae</taxon>
        <taxon>Streptomyces</taxon>
        <taxon>Streptomyces violaceusniger group</taxon>
    </lineage>
</organism>
<gene>
    <name evidence="2" type="ORF">GCM10009579_66050</name>
</gene>
<evidence type="ECO:0000313" key="2">
    <source>
        <dbReference type="EMBL" id="GAA1291749.1"/>
    </source>
</evidence>
<proteinExistence type="predicted"/>
<reference evidence="2 3" key="1">
    <citation type="journal article" date="2019" name="Int. J. Syst. Evol. Microbiol.">
        <title>The Global Catalogue of Microorganisms (GCM) 10K type strain sequencing project: providing services to taxonomists for standard genome sequencing and annotation.</title>
        <authorList>
            <consortium name="The Broad Institute Genomics Platform"/>
            <consortium name="The Broad Institute Genome Sequencing Center for Infectious Disease"/>
            <person name="Wu L."/>
            <person name="Ma J."/>
        </authorList>
    </citation>
    <scope>NUCLEOTIDE SEQUENCE [LARGE SCALE GENOMIC DNA]</scope>
    <source>
        <strain evidence="2 3">JCM 11448</strain>
    </source>
</reference>
<sequence>MQQVSRVRHQGQAQGDDGGQQEGQTEQPPSPGHRPGVHGRLAQCLGRVRRKPAVGQRPVAYIYTRWYGDRVALWDPEQAAKMRPLSALQRRQMQQRRTCT</sequence>
<dbReference type="EMBL" id="BAAAIH010000049">
    <property type="protein sequence ID" value="GAA1291749.1"/>
    <property type="molecule type" value="Genomic_DNA"/>
</dbReference>
<name>A0ABN1X8A4_9ACTN</name>
<evidence type="ECO:0000313" key="3">
    <source>
        <dbReference type="Proteomes" id="UP001500282"/>
    </source>
</evidence>
<protein>
    <submittedName>
        <fullName evidence="2">Uncharacterized protein</fullName>
    </submittedName>
</protein>
<accession>A0ABN1X8A4</accession>
<feature type="region of interest" description="Disordered" evidence="1">
    <location>
        <begin position="1"/>
        <end position="41"/>
    </location>
</feature>
<dbReference type="Proteomes" id="UP001500282">
    <property type="component" value="Unassembled WGS sequence"/>
</dbReference>
<keyword evidence="3" id="KW-1185">Reference proteome</keyword>